<keyword evidence="7" id="KW-0274">FAD</keyword>
<comment type="catalytic activity">
    <reaction evidence="10">
        <text>L-threonyl-[protein] + FAD = FMN-L-threonyl-[protein] + AMP + H(+)</text>
        <dbReference type="Rhea" id="RHEA:36847"/>
        <dbReference type="Rhea" id="RHEA-COMP:11060"/>
        <dbReference type="Rhea" id="RHEA-COMP:11061"/>
        <dbReference type="ChEBI" id="CHEBI:15378"/>
        <dbReference type="ChEBI" id="CHEBI:30013"/>
        <dbReference type="ChEBI" id="CHEBI:57692"/>
        <dbReference type="ChEBI" id="CHEBI:74257"/>
        <dbReference type="ChEBI" id="CHEBI:456215"/>
        <dbReference type="EC" id="2.7.1.180"/>
    </reaction>
</comment>
<accession>A0A941ECQ7</accession>
<keyword evidence="4" id="KW-0285">Flavoprotein</keyword>
<comment type="caution">
    <text evidence="11">The sequence shown here is derived from an EMBL/GenBank/DDBJ whole genome shotgun (WGS) entry which is preliminary data.</text>
</comment>
<evidence type="ECO:0000256" key="7">
    <source>
        <dbReference type="ARBA" id="ARBA00022827"/>
    </source>
</evidence>
<dbReference type="GO" id="GO:0016740">
    <property type="term" value="F:transferase activity"/>
    <property type="evidence" value="ECO:0007669"/>
    <property type="project" value="UniProtKB-KW"/>
</dbReference>
<dbReference type="GO" id="GO:0046872">
    <property type="term" value="F:metal ion binding"/>
    <property type="evidence" value="ECO:0007669"/>
    <property type="project" value="UniProtKB-KW"/>
</dbReference>
<evidence type="ECO:0000256" key="3">
    <source>
        <dbReference type="ARBA" id="ARBA00016337"/>
    </source>
</evidence>
<evidence type="ECO:0000256" key="2">
    <source>
        <dbReference type="ARBA" id="ARBA00011955"/>
    </source>
</evidence>
<dbReference type="InterPro" id="IPR003374">
    <property type="entry name" value="ApbE-like_sf"/>
</dbReference>
<keyword evidence="5 11" id="KW-0808">Transferase</keyword>
<dbReference type="Gene3D" id="3.10.520.10">
    <property type="entry name" value="ApbE-like domains"/>
    <property type="match status" value="2"/>
</dbReference>
<reference evidence="11" key="1">
    <citation type="submission" date="2021-04" db="EMBL/GenBank/DDBJ databases">
        <title>Genome based classification of Actinospica acidithermotolerans sp. nov., an actinobacterium isolated from an Indonesian hot spring.</title>
        <authorList>
            <person name="Kusuma A.B."/>
            <person name="Putra K.E."/>
            <person name="Nafisah S."/>
            <person name="Loh J."/>
            <person name="Nouioui I."/>
            <person name="Goodfellow M."/>
        </authorList>
    </citation>
    <scope>NUCLEOTIDE SEQUENCE</scope>
    <source>
        <strain evidence="11">MGRD01-02</strain>
    </source>
</reference>
<dbReference type="Pfam" id="PF02424">
    <property type="entry name" value="ApbE"/>
    <property type="match status" value="2"/>
</dbReference>
<dbReference type="EMBL" id="JAGSOH010000069">
    <property type="protein sequence ID" value="MBR7828887.1"/>
    <property type="molecule type" value="Genomic_DNA"/>
</dbReference>
<keyword evidence="12" id="KW-1185">Reference proteome</keyword>
<evidence type="ECO:0000256" key="8">
    <source>
        <dbReference type="ARBA" id="ARBA00022842"/>
    </source>
</evidence>
<dbReference type="PANTHER" id="PTHR30040">
    <property type="entry name" value="THIAMINE BIOSYNTHESIS LIPOPROTEIN APBE"/>
    <property type="match status" value="1"/>
</dbReference>
<evidence type="ECO:0000256" key="5">
    <source>
        <dbReference type="ARBA" id="ARBA00022679"/>
    </source>
</evidence>
<evidence type="ECO:0000256" key="1">
    <source>
        <dbReference type="ARBA" id="ARBA00001946"/>
    </source>
</evidence>
<proteinExistence type="predicted"/>
<evidence type="ECO:0000256" key="9">
    <source>
        <dbReference type="ARBA" id="ARBA00031306"/>
    </source>
</evidence>
<organism evidence="11 12">
    <name type="scientific">Actinospica acidithermotolerans</name>
    <dbReference type="NCBI Taxonomy" id="2828514"/>
    <lineage>
        <taxon>Bacteria</taxon>
        <taxon>Bacillati</taxon>
        <taxon>Actinomycetota</taxon>
        <taxon>Actinomycetes</taxon>
        <taxon>Catenulisporales</taxon>
        <taxon>Actinospicaceae</taxon>
        <taxon>Actinospica</taxon>
    </lineage>
</organism>
<dbReference type="SUPFAM" id="SSF143631">
    <property type="entry name" value="ApbE-like"/>
    <property type="match status" value="1"/>
</dbReference>
<evidence type="ECO:0000256" key="10">
    <source>
        <dbReference type="ARBA" id="ARBA00048540"/>
    </source>
</evidence>
<keyword evidence="8" id="KW-0460">Magnesium</keyword>
<dbReference type="PANTHER" id="PTHR30040:SF2">
    <property type="entry name" value="FAD:PROTEIN FMN TRANSFERASE"/>
    <property type="match status" value="1"/>
</dbReference>
<evidence type="ECO:0000313" key="12">
    <source>
        <dbReference type="Proteomes" id="UP000676325"/>
    </source>
</evidence>
<comment type="cofactor">
    <cofactor evidence="1">
        <name>Mg(2+)</name>
        <dbReference type="ChEBI" id="CHEBI:18420"/>
    </cofactor>
</comment>
<evidence type="ECO:0000256" key="4">
    <source>
        <dbReference type="ARBA" id="ARBA00022630"/>
    </source>
</evidence>
<evidence type="ECO:0000256" key="6">
    <source>
        <dbReference type="ARBA" id="ARBA00022723"/>
    </source>
</evidence>
<dbReference type="RefSeq" id="WP_212520022.1">
    <property type="nucleotide sequence ID" value="NZ_JAGSOH010000069.1"/>
</dbReference>
<protein>
    <recommendedName>
        <fullName evidence="3">FAD:protein FMN transferase</fullName>
        <ecNumber evidence="2">2.7.1.180</ecNumber>
    </recommendedName>
    <alternativeName>
        <fullName evidence="9">Flavin transferase</fullName>
    </alternativeName>
</protein>
<sequence>MALLRDAKPLMGTVFSIAAPDGVDGGRFERAWQEACDLLWRIEQIYSPFIPDSPVSRIRDGRFGPGDLDEQADLSAAEAEDFREVLGLCAQLRRESDGAFDAWAVGDPPNFDPSGAVKGWAAERASALLVERGVTAHLLNAGGDVRLRTDGVATWSVGVEDPHRPENILARLEIAEGAVASSGTRQRGTHIWDPRRRRPAEGIAQVTIVGPDLALADGYATAALALGGRARRFLADLGEGGPYQGCIVDDAQGVWWTEGFEQYAPALRGLLRPSAGHGGDFQGTFGTSGG</sequence>
<dbReference type="InterPro" id="IPR024932">
    <property type="entry name" value="ApbE"/>
</dbReference>
<gene>
    <name evidence="11" type="ORF">KDK95_21435</name>
</gene>
<keyword evidence="6" id="KW-0479">Metal-binding</keyword>
<dbReference type="Proteomes" id="UP000676325">
    <property type="component" value="Unassembled WGS sequence"/>
</dbReference>
<dbReference type="AlphaFoldDB" id="A0A941ECQ7"/>
<dbReference type="EC" id="2.7.1.180" evidence="2"/>
<evidence type="ECO:0000313" key="11">
    <source>
        <dbReference type="EMBL" id="MBR7828887.1"/>
    </source>
</evidence>
<name>A0A941ECQ7_9ACTN</name>